<dbReference type="PANTHER" id="PTHR42748">
    <property type="entry name" value="NITROGEN METABOLITE REPRESSION PROTEIN NMRA FAMILY MEMBER"/>
    <property type="match status" value="1"/>
</dbReference>
<proteinExistence type="inferred from homology"/>
<evidence type="ECO:0000313" key="6">
    <source>
        <dbReference type="Proteomes" id="UP001642405"/>
    </source>
</evidence>
<evidence type="ECO:0000313" key="5">
    <source>
        <dbReference type="EMBL" id="CAK7209579.1"/>
    </source>
</evidence>
<protein>
    <recommendedName>
        <fullName evidence="4">NmrA-like domain-containing protein</fullName>
    </recommendedName>
</protein>
<dbReference type="Gene3D" id="3.90.25.10">
    <property type="entry name" value="UDP-galactose 4-epimerase, domain 1"/>
    <property type="match status" value="1"/>
</dbReference>
<dbReference type="InterPro" id="IPR008030">
    <property type="entry name" value="NmrA-like"/>
</dbReference>
<keyword evidence="6" id="KW-1185">Reference proteome</keyword>
<dbReference type="InterPro" id="IPR051164">
    <property type="entry name" value="NmrA-like_oxidored"/>
</dbReference>
<evidence type="ECO:0000256" key="3">
    <source>
        <dbReference type="ARBA" id="ARBA00023002"/>
    </source>
</evidence>
<dbReference type="Pfam" id="PF05368">
    <property type="entry name" value="NmrA"/>
    <property type="match status" value="1"/>
</dbReference>
<sequence length="319" mass="34060">MALQKKTITVFGATGNQGGSVVTALLASPALAAQYAIRGVTRDPTKPSAQKLAARGVEPIKADLNDPASLKAAIAGSAAVFAVTNYWDTMSKSTEATQGKNIVDACIAANVQHLVWSSLPNATKLTNGSLSHIEHFYSKASVSVYAEAEKAKTGLWVTHFMPAFFMQNIRSSVRPDPATGVATWALPFREITTHLPLIDIVADSGKYVAGALALGKAADGKYIQGVSQWTTPGEVAKTIAEVTGAQVVFKEISVEAFKEHLPMPDSAKTELGENMLLIRDYSYYGNGTETKQSDSDAFLKAVEGQKLTTFAEFVKANWN</sequence>
<evidence type="ECO:0000256" key="1">
    <source>
        <dbReference type="ARBA" id="ARBA00006328"/>
    </source>
</evidence>
<evidence type="ECO:0000256" key="2">
    <source>
        <dbReference type="ARBA" id="ARBA00022857"/>
    </source>
</evidence>
<keyword evidence="2" id="KW-0521">NADP</keyword>
<accession>A0ABP0AQU7</accession>
<gene>
    <name evidence="5" type="ORF">SCUCBS95973_000488</name>
</gene>
<dbReference type="PANTHER" id="PTHR42748:SF30">
    <property type="entry name" value="NMRA-LIKE DOMAIN-CONTAINING PROTEIN"/>
    <property type="match status" value="1"/>
</dbReference>
<dbReference type="SUPFAM" id="SSF51735">
    <property type="entry name" value="NAD(P)-binding Rossmann-fold domains"/>
    <property type="match status" value="1"/>
</dbReference>
<evidence type="ECO:0000259" key="4">
    <source>
        <dbReference type="Pfam" id="PF05368"/>
    </source>
</evidence>
<dbReference type="InterPro" id="IPR036291">
    <property type="entry name" value="NAD(P)-bd_dom_sf"/>
</dbReference>
<feature type="domain" description="NmrA-like" evidence="4">
    <location>
        <begin position="4"/>
        <end position="313"/>
    </location>
</feature>
<comment type="caution">
    <text evidence="5">The sequence shown here is derived from an EMBL/GenBank/DDBJ whole genome shotgun (WGS) entry which is preliminary data.</text>
</comment>
<comment type="similarity">
    <text evidence="1">Belongs to the NmrA-type oxidoreductase family.</text>
</comment>
<dbReference type="CDD" id="cd05251">
    <property type="entry name" value="NmrA_like_SDR_a"/>
    <property type="match status" value="1"/>
</dbReference>
<keyword evidence="3" id="KW-0560">Oxidoreductase</keyword>
<organism evidence="5 6">
    <name type="scientific">Sporothrix curviconia</name>
    <dbReference type="NCBI Taxonomy" id="1260050"/>
    <lineage>
        <taxon>Eukaryota</taxon>
        <taxon>Fungi</taxon>
        <taxon>Dikarya</taxon>
        <taxon>Ascomycota</taxon>
        <taxon>Pezizomycotina</taxon>
        <taxon>Sordariomycetes</taxon>
        <taxon>Sordariomycetidae</taxon>
        <taxon>Ophiostomatales</taxon>
        <taxon>Ophiostomataceae</taxon>
        <taxon>Sporothrix</taxon>
    </lineage>
</organism>
<name>A0ABP0AQU7_9PEZI</name>
<reference evidence="5 6" key="1">
    <citation type="submission" date="2024-01" db="EMBL/GenBank/DDBJ databases">
        <authorList>
            <person name="Allen C."/>
            <person name="Tagirdzhanova G."/>
        </authorList>
    </citation>
    <scope>NUCLEOTIDE SEQUENCE [LARGE SCALE GENOMIC DNA]</scope>
</reference>
<dbReference type="EMBL" id="CAWUHB010000002">
    <property type="protein sequence ID" value="CAK7209579.1"/>
    <property type="molecule type" value="Genomic_DNA"/>
</dbReference>
<dbReference type="Proteomes" id="UP001642405">
    <property type="component" value="Unassembled WGS sequence"/>
</dbReference>
<dbReference type="Gene3D" id="3.40.50.720">
    <property type="entry name" value="NAD(P)-binding Rossmann-like Domain"/>
    <property type="match status" value="1"/>
</dbReference>